<dbReference type="Pfam" id="PF10993">
    <property type="entry name" value="DUF2818"/>
    <property type="match status" value="1"/>
</dbReference>
<sequence>MGENSAIVLIFLLAVVFANLPWLNERVFLVAPEPPRGKREWIRFAEWGLFYGVMTGVGFGLEYAATGEIYPQGWEYYVTTLCLFAVAALPGFIWRHDLRKHLRRQKKRSDRLRTAEDRS</sequence>
<evidence type="ECO:0000313" key="2">
    <source>
        <dbReference type="EMBL" id="RLK50815.1"/>
    </source>
</evidence>
<name>A0A498C4V8_9GAMM</name>
<keyword evidence="1" id="KW-0812">Transmembrane</keyword>
<dbReference type="OrthoDB" id="5785537at2"/>
<feature type="transmembrane region" description="Helical" evidence="1">
    <location>
        <begin position="76"/>
        <end position="94"/>
    </location>
</feature>
<dbReference type="PIRSF" id="PIRSF019883">
    <property type="entry name" value="UCP019883"/>
    <property type="match status" value="1"/>
</dbReference>
<accession>A0A498C4V8</accession>
<organism evidence="2 3">
    <name type="scientific">Alkalispirillum mobile</name>
    <dbReference type="NCBI Taxonomy" id="85925"/>
    <lineage>
        <taxon>Bacteria</taxon>
        <taxon>Pseudomonadati</taxon>
        <taxon>Pseudomonadota</taxon>
        <taxon>Gammaproteobacteria</taxon>
        <taxon>Chromatiales</taxon>
        <taxon>Ectothiorhodospiraceae</taxon>
        <taxon>Alkalispirillum</taxon>
    </lineage>
</organism>
<comment type="caution">
    <text evidence="2">The sequence shown here is derived from an EMBL/GenBank/DDBJ whole genome shotgun (WGS) entry which is preliminary data.</text>
</comment>
<protein>
    <submittedName>
        <fullName evidence="2">Uncharacterized protein DUF2818</fullName>
    </submittedName>
</protein>
<dbReference type="RefSeq" id="WP_121441272.1">
    <property type="nucleotide sequence ID" value="NZ_RCDA01000001.1"/>
</dbReference>
<dbReference type="Proteomes" id="UP000275461">
    <property type="component" value="Unassembled WGS sequence"/>
</dbReference>
<reference evidence="2 3" key="1">
    <citation type="submission" date="2018-10" db="EMBL/GenBank/DDBJ databases">
        <title>Genomic Encyclopedia of Type Strains, Phase IV (KMG-IV): sequencing the most valuable type-strain genomes for metagenomic binning, comparative biology and taxonomic classification.</title>
        <authorList>
            <person name="Goeker M."/>
        </authorList>
    </citation>
    <scope>NUCLEOTIDE SEQUENCE [LARGE SCALE GENOMIC DNA]</scope>
    <source>
        <strain evidence="2 3">DSM 12769</strain>
    </source>
</reference>
<keyword evidence="3" id="KW-1185">Reference proteome</keyword>
<feature type="transmembrane region" description="Helical" evidence="1">
    <location>
        <begin position="6"/>
        <end position="23"/>
    </location>
</feature>
<evidence type="ECO:0000313" key="3">
    <source>
        <dbReference type="Proteomes" id="UP000275461"/>
    </source>
</evidence>
<proteinExistence type="predicted"/>
<keyword evidence="1" id="KW-0472">Membrane</keyword>
<dbReference type="AlphaFoldDB" id="A0A498C4V8"/>
<gene>
    <name evidence="2" type="ORF">DFR31_0723</name>
</gene>
<feature type="transmembrane region" description="Helical" evidence="1">
    <location>
        <begin position="44"/>
        <end position="64"/>
    </location>
</feature>
<evidence type="ECO:0000256" key="1">
    <source>
        <dbReference type="SAM" id="Phobius"/>
    </source>
</evidence>
<dbReference type="InterPro" id="IPR016768">
    <property type="entry name" value="UCP019883"/>
</dbReference>
<dbReference type="EMBL" id="RCDA01000001">
    <property type="protein sequence ID" value="RLK50815.1"/>
    <property type="molecule type" value="Genomic_DNA"/>
</dbReference>
<keyword evidence="1" id="KW-1133">Transmembrane helix</keyword>